<dbReference type="AlphaFoldDB" id="A0A563VY56"/>
<gene>
    <name evidence="3" type="primary">yefM</name>
    <name evidence="3" type="ORF">H1P_4400006</name>
</gene>
<reference evidence="3 4" key="1">
    <citation type="submission" date="2019-01" db="EMBL/GenBank/DDBJ databases">
        <authorList>
            <person name="Brito A."/>
        </authorList>
    </citation>
    <scope>NUCLEOTIDE SEQUENCE [LARGE SCALE GENOMIC DNA]</scope>
    <source>
        <strain evidence="3">1</strain>
    </source>
</reference>
<evidence type="ECO:0000256" key="1">
    <source>
        <dbReference type="ARBA" id="ARBA00009981"/>
    </source>
</evidence>
<evidence type="ECO:0000256" key="2">
    <source>
        <dbReference type="RuleBase" id="RU362080"/>
    </source>
</evidence>
<dbReference type="OrthoDB" id="9802003at2"/>
<dbReference type="RefSeq" id="WP_144875208.1">
    <property type="nucleotide sequence ID" value="NZ_LR214175.1"/>
</dbReference>
<dbReference type="Gene3D" id="3.40.1620.10">
    <property type="entry name" value="YefM-like domain"/>
    <property type="match status" value="1"/>
</dbReference>
<dbReference type="InterPro" id="IPR036165">
    <property type="entry name" value="YefM-like_sf"/>
</dbReference>
<keyword evidence="4" id="KW-1185">Reference proteome</keyword>
<dbReference type="NCBIfam" id="TIGR01552">
    <property type="entry name" value="phd_fam"/>
    <property type="match status" value="1"/>
</dbReference>
<dbReference type="PANTHER" id="PTHR33713">
    <property type="entry name" value="ANTITOXIN YAFN-RELATED"/>
    <property type="match status" value="1"/>
</dbReference>
<comment type="similarity">
    <text evidence="1 2">Belongs to the phD/YefM antitoxin family.</text>
</comment>
<dbReference type="Proteomes" id="UP000320055">
    <property type="component" value="Unassembled WGS sequence"/>
</dbReference>
<dbReference type="Gene3D" id="1.10.1220.170">
    <property type="match status" value="1"/>
</dbReference>
<dbReference type="InterPro" id="IPR006442">
    <property type="entry name" value="Antitoxin_Phd/YefM"/>
</dbReference>
<dbReference type="EMBL" id="CAACVJ010000380">
    <property type="protein sequence ID" value="VEP16388.1"/>
    <property type="molecule type" value="Genomic_DNA"/>
</dbReference>
<accession>A0A563VY56</accession>
<dbReference type="PANTHER" id="PTHR33713:SF6">
    <property type="entry name" value="ANTITOXIN YEFM"/>
    <property type="match status" value="1"/>
</dbReference>
<organism evidence="3 4">
    <name type="scientific">Hyella patelloides LEGE 07179</name>
    <dbReference type="NCBI Taxonomy" id="945734"/>
    <lineage>
        <taxon>Bacteria</taxon>
        <taxon>Bacillati</taxon>
        <taxon>Cyanobacteriota</taxon>
        <taxon>Cyanophyceae</taxon>
        <taxon>Pleurocapsales</taxon>
        <taxon>Hyellaceae</taxon>
        <taxon>Hyella</taxon>
    </lineage>
</organism>
<sequence length="85" mass="9650">MDTVTYTQFRQKLAGYLNQIEADRTPLIVTRQNAPSVVVMSLDDFKAYEATFHLLSSKNNADRLNDAINELRSGDGTEQQLIEEE</sequence>
<dbReference type="Pfam" id="PF02604">
    <property type="entry name" value="PhdYeFM_antitox"/>
    <property type="match status" value="1"/>
</dbReference>
<protein>
    <recommendedName>
        <fullName evidence="2">Antitoxin</fullName>
    </recommendedName>
</protein>
<comment type="function">
    <text evidence="2">Antitoxin component of a type II toxin-antitoxin (TA) system.</text>
</comment>
<proteinExistence type="inferred from homology"/>
<dbReference type="SUPFAM" id="SSF143120">
    <property type="entry name" value="YefM-like"/>
    <property type="match status" value="1"/>
</dbReference>
<dbReference type="InterPro" id="IPR051405">
    <property type="entry name" value="phD/YefM_antitoxin"/>
</dbReference>
<evidence type="ECO:0000313" key="4">
    <source>
        <dbReference type="Proteomes" id="UP000320055"/>
    </source>
</evidence>
<evidence type="ECO:0000313" key="3">
    <source>
        <dbReference type="EMBL" id="VEP16388.1"/>
    </source>
</evidence>
<name>A0A563VY56_9CYAN</name>